<sequence length="444" mass="44332">MRTRRAGVPGRHGEIVMLLRTKAWLGLLCFSAAMPVVARAERPAEHGAEHVTMSGEDLELSTPCIGRVQVSVDPAMSDGVSFDASAASAAHVTIRTSKDQNESKVVIASKSCAPHALLSVLVAPNIGVSIHDSHDTHFVMTGAVGSLEASLDSGILDADSVGSLDLNMRDGAQVHVRTLHRAGQVVAGGTSVMTADHADLDAFSAQLTDSSHLEIADGRIDALTLMADGAATIDIGGTANTATVTANGTGLVAIPRMNGPLTRNGTGPVRIGPSPPPLAPPASAAAAPPAASPSGSAAGSGIRPPSSSTPPAPPQTVQAPDPAPVAPPPTSAAPVDRPPVPPVTVQQPPPVAPVTLPPTAPAPPPPAGGEKQGASTPHPVPVRPRQDTAAVSPPAAPAPAPRDVPTPGQEAKAANAGTVPVQAPQPAPPAAPSAPPARQGNDQP</sequence>
<dbReference type="STRING" id="320497.A0U93_06795"/>
<accession>A0A1U9KPF4</accession>
<dbReference type="EMBL" id="CP014691">
    <property type="protein sequence ID" value="AQS87686.1"/>
    <property type="molecule type" value="Genomic_DNA"/>
</dbReference>
<evidence type="ECO:0000313" key="3">
    <source>
        <dbReference type="Proteomes" id="UP000188604"/>
    </source>
</evidence>
<feature type="compositionally biased region" description="Pro residues" evidence="1">
    <location>
        <begin position="423"/>
        <end position="435"/>
    </location>
</feature>
<name>A0A1U9KPF4_9PROT</name>
<feature type="compositionally biased region" description="Pro residues" evidence="1">
    <location>
        <begin position="321"/>
        <end position="367"/>
    </location>
</feature>
<keyword evidence="3" id="KW-1185">Reference proteome</keyword>
<feature type="region of interest" description="Disordered" evidence="1">
    <location>
        <begin position="253"/>
        <end position="444"/>
    </location>
</feature>
<dbReference type="AlphaFoldDB" id="A0A1U9KPF4"/>
<dbReference type="Proteomes" id="UP000188604">
    <property type="component" value="Chromosome"/>
</dbReference>
<organism evidence="2 3">
    <name type="scientific">Neoasaia chiangmaiensis</name>
    <dbReference type="NCBI Taxonomy" id="320497"/>
    <lineage>
        <taxon>Bacteria</taxon>
        <taxon>Pseudomonadati</taxon>
        <taxon>Pseudomonadota</taxon>
        <taxon>Alphaproteobacteria</taxon>
        <taxon>Acetobacterales</taxon>
        <taxon>Acetobacteraceae</taxon>
        <taxon>Neoasaia</taxon>
    </lineage>
</organism>
<protein>
    <submittedName>
        <fullName evidence="2">Uncharacterized protein</fullName>
    </submittedName>
</protein>
<proteinExistence type="predicted"/>
<dbReference type="KEGG" id="nch:A0U93_06795"/>
<feature type="compositionally biased region" description="Low complexity" evidence="1">
    <location>
        <begin position="281"/>
        <end position="306"/>
    </location>
</feature>
<evidence type="ECO:0000256" key="1">
    <source>
        <dbReference type="SAM" id="MobiDB-lite"/>
    </source>
</evidence>
<dbReference type="RefSeq" id="WP_077806678.1">
    <property type="nucleotide sequence ID" value="NZ_CP014691.1"/>
</dbReference>
<gene>
    <name evidence="2" type="ORF">A0U93_06795</name>
</gene>
<evidence type="ECO:0000313" key="2">
    <source>
        <dbReference type="EMBL" id="AQS87686.1"/>
    </source>
</evidence>
<reference evidence="2 3" key="1">
    <citation type="submission" date="2016-03" db="EMBL/GenBank/DDBJ databases">
        <title>Acetic acid bacteria sequencing.</title>
        <authorList>
            <person name="Brandt J."/>
            <person name="Jakob F."/>
            <person name="Vogel R.F."/>
        </authorList>
    </citation>
    <scope>NUCLEOTIDE SEQUENCE [LARGE SCALE GENOMIC DNA]</scope>
    <source>
        <strain evidence="2 3">NBRC 101099</strain>
    </source>
</reference>
<feature type="compositionally biased region" description="Pro residues" evidence="1">
    <location>
        <begin position="394"/>
        <end position="404"/>
    </location>
</feature>